<dbReference type="NCBIfam" id="TIGR00125">
    <property type="entry name" value="cyt_tran_rel"/>
    <property type="match status" value="1"/>
</dbReference>
<gene>
    <name evidence="2" type="ORF">JOC49_001278</name>
</gene>
<organism evidence="2 3">
    <name type="scientific">Fusibacter tunisiensis</name>
    <dbReference type="NCBI Taxonomy" id="1008308"/>
    <lineage>
        <taxon>Bacteria</taxon>
        <taxon>Bacillati</taxon>
        <taxon>Bacillota</taxon>
        <taxon>Clostridia</taxon>
        <taxon>Eubacteriales</taxon>
        <taxon>Eubacteriales Family XII. Incertae Sedis</taxon>
        <taxon>Fusibacter</taxon>
    </lineage>
</organism>
<dbReference type="PANTHER" id="PTHR37512:SF1">
    <property type="entry name" value="NADR_TTD14 AAA DOMAIN-CONTAINING PROTEIN"/>
    <property type="match status" value="1"/>
</dbReference>
<dbReference type="SUPFAM" id="SSF52374">
    <property type="entry name" value="Nucleotidylyl transferase"/>
    <property type="match status" value="1"/>
</dbReference>
<accession>A0ABS2MQY8</accession>
<proteinExistence type="predicted"/>
<evidence type="ECO:0000313" key="3">
    <source>
        <dbReference type="Proteomes" id="UP000767854"/>
    </source>
</evidence>
<evidence type="ECO:0000259" key="1">
    <source>
        <dbReference type="Pfam" id="PF01467"/>
    </source>
</evidence>
<name>A0ABS2MQY8_9FIRM</name>
<sequence>MRTGLTVGKFAPLHKGHQYLIETALTEVDQLIVIVYEADQVTKIPIEKRMAWIRALYPEVIVIAGHGVPKDSGYTHEIQMKHVDFIKSLIKGYSIDVFFSSEPYGDLMSRILACENRLVDYNRQQIPISGTFLRLNPETVKAYVPSVVYEDLILYREI</sequence>
<dbReference type="EMBL" id="JAFBDT010000007">
    <property type="protein sequence ID" value="MBM7561737.1"/>
    <property type="molecule type" value="Genomic_DNA"/>
</dbReference>
<feature type="domain" description="Cytidyltransferase-like" evidence="1">
    <location>
        <begin position="5"/>
        <end position="134"/>
    </location>
</feature>
<dbReference type="Proteomes" id="UP000767854">
    <property type="component" value="Unassembled WGS sequence"/>
</dbReference>
<dbReference type="PANTHER" id="PTHR37512">
    <property type="entry name" value="TRIFUNCTIONAL NAD BIOSYNTHESIS/REGULATOR PROTEIN NADR"/>
    <property type="match status" value="1"/>
</dbReference>
<dbReference type="InterPro" id="IPR004821">
    <property type="entry name" value="Cyt_trans-like"/>
</dbReference>
<evidence type="ECO:0000313" key="2">
    <source>
        <dbReference type="EMBL" id="MBM7561737.1"/>
    </source>
</evidence>
<reference evidence="2 3" key="1">
    <citation type="submission" date="2021-01" db="EMBL/GenBank/DDBJ databases">
        <title>Genomic Encyclopedia of Type Strains, Phase IV (KMG-IV): sequencing the most valuable type-strain genomes for metagenomic binning, comparative biology and taxonomic classification.</title>
        <authorList>
            <person name="Goeker M."/>
        </authorList>
    </citation>
    <scope>NUCLEOTIDE SEQUENCE [LARGE SCALE GENOMIC DNA]</scope>
    <source>
        <strain evidence="2 3">DSM 24436</strain>
    </source>
</reference>
<dbReference type="InterPro" id="IPR052735">
    <property type="entry name" value="NAD_biosynth-regulator"/>
</dbReference>
<comment type="caution">
    <text evidence="2">The sequence shown here is derived from an EMBL/GenBank/DDBJ whole genome shotgun (WGS) entry which is preliminary data.</text>
</comment>
<dbReference type="RefSeq" id="WP_204663528.1">
    <property type="nucleotide sequence ID" value="NZ_JAFBDT010000007.1"/>
</dbReference>
<dbReference type="Gene3D" id="3.40.50.620">
    <property type="entry name" value="HUPs"/>
    <property type="match status" value="1"/>
</dbReference>
<dbReference type="Pfam" id="PF01467">
    <property type="entry name" value="CTP_transf_like"/>
    <property type="match status" value="1"/>
</dbReference>
<protein>
    <submittedName>
        <fullName evidence="2">Cytidyltransferase-like protein</fullName>
    </submittedName>
</protein>
<keyword evidence="3" id="KW-1185">Reference proteome</keyword>
<dbReference type="InterPro" id="IPR014729">
    <property type="entry name" value="Rossmann-like_a/b/a_fold"/>
</dbReference>